<dbReference type="SUPFAM" id="SSF47923">
    <property type="entry name" value="Ypt/Rab-GAP domain of gyp1p"/>
    <property type="match status" value="1"/>
</dbReference>
<dbReference type="GO" id="GO:0031267">
    <property type="term" value="F:small GTPase binding"/>
    <property type="evidence" value="ECO:0007669"/>
    <property type="project" value="TreeGrafter"/>
</dbReference>
<gene>
    <name evidence="4" type="ORF">LSINAPIS_LOCUS1969</name>
</gene>
<dbReference type="PROSITE" id="PS50086">
    <property type="entry name" value="TBC_RABGAP"/>
    <property type="match status" value="1"/>
</dbReference>
<dbReference type="GO" id="GO:0005096">
    <property type="term" value="F:GTPase activator activity"/>
    <property type="evidence" value="ECO:0007669"/>
    <property type="project" value="UniProtKB-KW"/>
</dbReference>
<accession>A0A5E4PTR6</accession>
<dbReference type="Pfam" id="PF00566">
    <property type="entry name" value="RabGAP-TBC"/>
    <property type="match status" value="1"/>
</dbReference>
<dbReference type="Proteomes" id="UP000324832">
    <property type="component" value="Unassembled WGS sequence"/>
</dbReference>
<dbReference type="InterPro" id="IPR050302">
    <property type="entry name" value="Rab_GAP_TBC_domain"/>
</dbReference>
<dbReference type="InterPro" id="IPR000195">
    <property type="entry name" value="Rab-GAP-TBC_dom"/>
</dbReference>
<evidence type="ECO:0000259" key="3">
    <source>
        <dbReference type="PROSITE" id="PS50086"/>
    </source>
</evidence>
<reference evidence="4 5" key="1">
    <citation type="submission" date="2017-07" db="EMBL/GenBank/DDBJ databases">
        <authorList>
            <person name="Talla V."/>
            <person name="Backstrom N."/>
        </authorList>
    </citation>
    <scope>NUCLEOTIDE SEQUENCE [LARGE SCALE GENOMIC DNA]</scope>
</reference>
<sequence>MAHSSFSAIDEYGFERHEDFDFESYEEFMSVYLKVLVSRAQKWSQLLGDGKSVKRTTTVKRYVRKGIPSEHRPSVWMAISEADKMKKQCPDLYLKILDQPFEKELVDLIKTDLPRTFPDNIYFTKEANHQAHLFNILIAYAHSNRVGCYYWQQRMKKHHSGY</sequence>
<dbReference type="InterPro" id="IPR035969">
    <property type="entry name" value="Rab-GAP_TBC_sf"/>
</dbReference>
<dbReference type="Gene3D" id="1.10.10.750">
    <property type="entry name" value="Ypt/Rab-GAP domain of gyp1p, domain 1"/>
    <property type="match status" value="1"/>
</dbReference>
<protein>
    <recommendedName>
        <fullName evidence="3">Rab-GAP TBC domain-containing protein</fullName>
    </recommendedName>
</protein>
<evidence type="ECO:0000313" key="5">
    <source>
        <dbReference type="Proteomes" id="UP000324832"/>
    </source>
</evidence>
<dbReference type="EMBL" id="FZQP02000371">
    <property type="protein sequence ID" value="VVC88647.1"/>
    <property type="molecule type" value="Genomic_DNA"/>
</dbReference>
<dbReference type="PANTHER" id="PTHR47219:SF10">
    <property type="entry name" value="GROWTH HORMONE-REGULATED TBC PROTEIN 1"/>
    <property type="match status" value="1"/>
</dbReference>
<keyword evidence="1" id="KW-0343">GTPase activation</keyword>
<evidence type="ECO:0000256" key="1">
    <source>
        <dbReference type="ARBA" id="ARBA00022468"/>
    </source>
</evidence>
<evidence type="ECO:0000256" key="2">
    <source>
        <dbReference type="ARBA" id="ARBA00043879"/>
    </source>
</evidence>
<dbReference type="Gene3D" id="1.10.8.270">
    <property type="entry name" value="putative rabgap domain of human tbc1 domain family member 14 like domains"/>
    <property type="match status" value="1"/>
</dbReference>
<name>A0A5E4PTR6_9NEOP</name>
<organism evidence="4 5">
    <name type="scientific">Leptidea sinapis</name>
    <dbReference type="NCBI Taxonomy" id="189913"/>
    <lineage>
        <taxon>Eukaryota</taxon>
        <taxon>Metazoa</taxon>
        <taxon>Ecdysozoa</taxon>
        <taxon>Arthropoda</taxon>
        <taxon>Hexapoda</taxon>
        <taxon>Insecta</taxon>
        <taxon>Pterygota</taxon>
        <taxon>Neoptera</taxon>
        <taxon>Endopterygota</taxon>
        <taxon>Lepidoptera</taxon>
        <taxon>Glossata</taxon>
        <taxon>Ditrysia</taxon>
        <taxon>Papilionoidea</taxon>
        <taxon>Pieridae</taxon>
        <taxon>Dismorphiinae</taxon>
        <taxon>Leptidea</taxon>
    </lineage>
</organism>
<dbReference type="PANTHER" id="PTHR47219">
    <property type="entry name" value="RAB GTPASE-ACTIVATING PROTEIN 1-LIKE"/>
    <property type="match status" value="1"/>
</dbReference>
<dbReference type="AlphaFoldDB" id="A0A5E4PTR6"/>
<proteinExistence type="predicted"/>
<comment type="function">
    <text evidence="2">May act as a GTPase-activating protein for Rab family protein(s).</text>
</comment>
<evidence type="ECO:0000313" key="4">
    <source>
        <dbReference type="EMBL" id="VVC88647.1"/>
    </source>
</evidence>
<keyword evidence="5" id="KW-1185">Reference proteome</keyword>
<feature type="domain" description="Rab-GAP TBC" evidence="3">
    <location>
        <begin position="66"/>
        <end position="162"/>
    </location>
</feature>